<organism evidence="5 6">
    <name type="scientific">Dactylonectria estremocensis</name>
    <dbReference type="NCBI Taxonomy" id="1079267"/>
    <lineage>
        <taxon>Eukaryota</taxon>
        <taxon>Fungi</taxon>
        <taxon>Dikarya</taxon>
        <taxon>Ascomycota</taxon>
        <taxon>Pezizomycotina</taxon>
        <taxon>Sordariomycetes</taxon>
        <taxon>Hypocreomycetidae</taxon>
        <taxon>Hypocreales</taxon>
        <taxon>Nectriaceae</taxon>
        <taxon>Dactylonectria</taxon>
    </lineage>
</organism>
<dbReference type="InterPro" id="IPR050491">
    <property type="entry name" value="AmpC-like"/>
</dbReference>
<evidence type="ECO:0000259" key="4">
    <source>
        <dbReference type="Pfam" id="PF11954"/>
    </source>
</evidence>
<evidence type="ECO:0000256" key="1">
    <source>
        <dbReference type="ARBA" id="ARBA00038215"/>
    </source>
</evidence>
<dbReference type="PANTHER" id="PTHR46825:SF9">
    <property type="entry name" value="BETA-LACTAMASE-RELATED DOMAIN-CONTAINING PROTEIN"/>
    <property type="match status" value="1"/>
</dbReference>
<dbReference type="Pfam" id="PF11954">
    <property type="entry name" value="DUF3471"/>
    <property type="match status" value="1"/>
</dbReference>
<reference evidence="5" key="1">
    <citation type="journal article" date="2021" name="Nat. Commun.">
        <title>Genetic determinants of endophytism in the Arabidopsis root mycobiome.</title>
        <authorList>
            <person name="Mesny F."/>
            <person name="Miyauchi S."/>
            <person name="Thiergart T."/>
            <person name="Pickel B."/>
            <person name="Atanasova L."/>
            <person name="Karlsson M."/>
            <person name="Huettel B."/>
            <person name="Barry K.W."/>
            <person name="Haridas S."/>
            <person name="Chen C."/>
            <person name="Bauer D."/>
            <person name="Andreopoulos W."/>
            <person name="Pangilinan J."/>
            <person name="LaButti K."/>
            <person name="Riley R."/>
            <person name="Lipzen A."/>
            <person name="Clum A."/>
            <person name="Drula E."/>
            <person name="Henrissat B."/>
            <person name="Kohler A."/>
            <person name="Grigoriev I.V."/>
            <person name="Martin F.M."/>
            <person name="Hacquard S."/>
        </authorList>
    </citation>
    <scope>NUCLEOTIDE SEQUENCE</scope>
    <source>
        <strain evidence="5">MPI-CAGE-AT-0021</strain>
    </source>
</reference>
<dbReference type="Proteomes" id="UP000717696">
    <property type="component" value="Unassembled WGS sequence"/>
</dbReference>
<dbReference type="AlphaFoldDB" id="A0A9P9JEM7"/>
<dbReference type="Gene3D" id="3.40.710.10">
    <property type="entry name" value="DD-peptidase/beta-lactamase superfamily"/>
    <property type="match status" value="1"/>
</dbReference>
<comment type="similarity">
    <text evidence="1">Belongs to the peptidase S12 family.</text>
</comment>
<protein>
    <submittedName>
        <fullName evidence="5">Beta-lactamase/transpeptidase-like protein</fullName>
    </submittedName>
</protein>
<proteinExistence type="inferred from homology"/>
<feature type="region of interest" description="Disordered" evidence="2">
    <location>
        <begin position="360"/>
        <end position="413"/>
    </location>
</feature>
<evidence type="ECO:0000259" key="3">
    <source>
        <dbReference type="Pfam" id="PF00144"/>
    </source>
</evidence>
<feature type="domain" description="Peptidase S12 Pab87-related C-terminal" evidence="4">
    <location>
        <begin position="417"/>
        <end position="515"/>
    </location>
</feature>
<keyword evidence="6" id="KW-1185">Reference proteome</keyword>
<dbReference type="InterPro" id="IPR012338">
    <property type="entry name" value="Beta-lactam/transpept-like"/>
</dbReference>
<name>A0A9P9JEM7_9HYPO</name>
<dbReference type="SUPFAM" id="SSF56601">
    <property type="entry name" value="beta-lactamase/transpeptidase-like"/>
    <property type="match status" value="1"/>
</dbReference>
<feature type="compositionally biased region" description="Basic and acidic residues" evidence="2">
    <location>
        <begin position="389"/>
        <end position="405"/>
    </location>
</feature>
<comment type="caution">
    <text evidence="5">The sequence shown here is derived from an EMBL/GenBank/DDBJ whole genome shotgun (WGS) entry which is preliminary data.</text>
</comment>
<dbReference type="InterPro" id="IPR021860">
    <property type="entry name" value="Peptidase_S12_Pab87-rel_C"/>
</dbReference>
<accession>A0A9P9JEM7</accession>
<evidence type="ECO:0000313" key="5">
    <source>
        <dbReference type="EMBL" id="KAH7157369.1"/>
    </source>
</evidence>
<dbReference type="InterPro" id="IPR001466">
    <property type="entry name" value="Beta-lactam-related"/>
</dbReference>
<dbReference type="Pfam" id="PF00144">
    <property type="entry name" value="Beta-lactamase"/>
    <property type="match status" value="1"/>
</dbReference>
<sequence length="519" mass="58047">MDFFHSEKFRSLVEDLMCQHHVPGLAIAVVQNDKIASRGYGMASIEPPVPCSSDTLFDVASCAKSLTAASVALLIEDNENFPEVQYDAIMSSLLPDDFLMPGVGYTENVTVEDILSHRTGMAAHNNSYMGAQASRPDDARSITRNLRNLPVAAPLRTKYIYCNMMYTVATHLVEVKTQQSFSDFLEERFFQPLDMKSTSLQAENARAKGLGDRIARGYHWYKDKSTYRAFQSPDCPEGQGAGSIVTSVNDFAKWIQALMNCKSPINEQIYQGLIRMRSFVNPNARRLKPYSSPAVYGAGLEVHYYRGHMVVGHNGMVDGFGSRFFFLPGFNFGAVIVGNSTGAGPIGTILARDVMDEILQVPGADRPRRQKSKTPRSTTKGDASNPKHQFKDGGEKQRTVKENDSRAPNVRVGHLQPQTTPLDLYIGKYLHPGYHDMIVQIRGDKLFIDAMDRSLGFTLTFEHKCEQTEYTAYLGDLLEDQVDSFKARFVFEDGKAVKLGLDLEPVLREMIWFQKVEEA</sequence>
<dbReference type="OrthoDB" id="5946976at2759"/>
<evidence type="ECO:0000313" key="6">
    <source>
        <dbReference type="Proteomes" id="UP000717696"/>
    </source>
</evidence>
<gene>
    <name evidence="5" type="ORF">B0J13DRAFT_649889</name>
</gene>
<dbReference type="EMBL" id="JAGMUU010000003">
    <property type="protein sequence ID" value="KAH7157369.1"/>
    <property type="molecule type" value="Genomic_DNA"/>
</dbReference>
<feature type="domain" description="Beta-lactamase-related" evidence="3">
    <location>
        <begin position="9"/>
        <end position="345"/>
    </location>
</feature>
<dbReference type="PANTHER" id="PTHR46825">
    <property type="entry name" value="D-ALANYL-D-ALANINE-CARBOXYPEPTIDASE/ENDOPEPTIDASE AMPH"/>
    <property type="match status" value="1"/>
</dbReference>
<evidence type="ECO:0000256" key="2">
    <source>
        <dbReference type="SAM" id="MobiDB-lite"/>
    </source>
</evidence>